<evidence type="ECO:0000256" key="2">
    <source>
        <dbReference type="ARBA" id="ARBA00008816"/>
    </source>
</evidence>
<evidence type="ECO:0000256" key="1">
    <source>
        <dbReference type="ARBA" id="ARBA00004141"/>
    </source>
</evidence>
<dbReference type="InterPro" id="IPR036938">
    <property type="entry name" value="PAP2/HPO_sf"/>
</dbReference>
<feature type="compositionally biased region" description="Polar residues" evidence="6">
    <location>
        <begin position="291"/>
        <end position="305"/>
    </location>
</feature>
<feature type="compositionally biased region" description="Basic and acidic residues" evidence="6">
    <location>
        <begin position="335"/>
        <end position="345"/>
    </location>
</feature>
<feature type="transmembrane region" description="Helical" evidence="7">
    <location>
        <begin position="110"/>
        <end position="131"/>
    </location>
</feature>
<dbReference type="PANTHER" id="PTHR10165">
    <property type="entry name" value="LIPID PHOSPHATE PHOSPHATASE"/>
    <property type="match status" value="1"/>
</dbReference>
<keyword evidence="10" id="KW-1185">Reference proteome</keyword>
<dbReference type="EMBL" id="KN822998">
    <property type="protein sequence ID" value="KIO28196.1"/>
    <property type="molecule type" value="Genomic_DNA"/>
</dbReference>
<evidence type="ECO:0000256" key="5">
    <source>
        <dbReference type="ARBA" id="ARBA00023136"/>
    </source>
</evidence>
<comment type="subcellular location">
    <subcellularLocation>
        <location evidence="1">Membrane</location>
        <topology evidence="1">Multi-pass membrane protein</topology>
    </subcellularLocation>
</comment>
<dbReference type="CDD" id="cd03390">
    <property type="entry name" value="PAP2_containing_1_like"/>
    <property type="match status" value="1"/>
</dbReference>
<protein>
    <recommendedName>
        <fullName evidence="8">Phosphatidic acid phosphatase type 2/haloperoxidase domain-containing protein</fullName>
    </recommendedName>
</protein>
<dbReference type="PANTHER" id="PTHR10165:SF35">
    <property type="entry name" value="RE23632P"/>
    <property type="match status" value="1"/>
</dbReference>
<proteinExistence type="inferred from homology"/>
<dbReference type="InterPro" id="IPR000326">
    <property type="entry name" value="PAP2/HPO"/>
</dbReference>
<keyword evidence="5 7" id="KW-0472">Membrane</keyword>
<comment type="similarity">
    <text evidence="2">Belongs to the PA-phosphatase related phosphoesterase family.</text>
</comment>
<evidence type="ECO:0000313" key="10">
    <source>
        <dbReference type="Proteomes" id="UP000054248"/>
    </source>
</evidence>
<dbReference type="GO" id="GO:0008195">
    <property type="term" value="F:phosphatidate phosphatase activity"/>
    <property type="evidence" value="ECO:0007669"/>
    <property type="project" value="TreeGrafter"/>
</dbReference>
<reference evidence="9 10" key="1">
    <citation type="submission" date="2014-04" db="EMBL/GenBank/DDBJ databases">
        <authorList>
            <consortium name="DOE Joint Genome Institute"/>
            <person name="Kuo A."/>
            <person name="Girlanda M."/>
            <person name="Perotto S."/>
            <person name="Kohler A."/>
            <person name="Nagy L.G."/>
            <person name="Floudas D."/>
            <person name="Copeland A."/>
            <person name="Barry K.W."/>
            <person name="Cichocki N."/>
            <person name="Veneault-Fourrey C."/>
            <person name="LaButti K."/>
            <person name="Lindquist E.A."/>
            <person name="Lipzen A."/>
            <person name="Lundell T."/>
            <person name="Morin E."/>
            <person name="Murat C."/>
            <person name="Sun H."/>
            <person name="Tunlid A."/>
            <person name="Henrissat B."/>
            <person name="Grigoriev I.V."/>
            <person name="Hibbett D.S."/>
            <person name="Martin F."/>
            <person name="Nordberg H.P."/>
            <person name="Cantor M.N."/>
            <person name="Hua S.X."/>
        </authorList>
    </citation>
    <scope>NUCLEOTIDE SEQUENCE [LARGE SCALE GENOMIC DNA]</scope>
    <source>
        <strain evidence="9 10">MUT 4182</strain>
    </source>
</reference>
<dbReference type="HOGENOM" id="CLU_021458_6_0_1"/>
<dbReference type="GO" id="GO:0046839">
    <property type="term" value="P:phospholipid dephosphorylation"/>
    <property type="evidence" value="ECO:0007669"/>
    <property type="project" value="TreeGrafter"/>
</dbReference>
<dbReference type="Pfam" id="PF01569">
    <property type="entry name" value="PAP2"/>
    <property type="match status" value="1"/>
</dbReference>
<dbReference type="Proteomes" id="UP000054248">
    <property type="component" value="Unassembled WGS sequence"/>
</dbReference>
<evidence type="ECO:0000313" key="9">
    <source>
        <dbReference type="EMBL" id="KIO28196.1"/>
    </source>
</evidence>
<accession>A0A0C3QL18</accession>
<dbReference type="AlphaFoldDB" id="A0A0C3QL18"/>
<organism evidence="9 10">
    <name type="scientific">Tulasnella calospora MUT 4182</name>
    <dbReference type="NCBI Taxonomy" id="1051891"/>
    <lineage>
        <taxon>Eukaryota</taxon>
        <taxon>Fungi</taxon>
        <taxon>Dikarya</taxon>
        <taxon>Basidiomycota</taxon>
        <taxon>Agaricomycotina</taxon>
        <taxon>Agaricomycetes</taxon>
        <taxon>Cantharellales</taxon>
        <taxon>Tulasnellaceae</taxon>
        <taxon>Tulasnella</taxon>
    </lineage>
</organism>
<feature type="transmembrane region" description="Helical" evidence="7">
    <location>
        <begin position="177"/>
        <end position="196"/>
    </location>
</feature>
<evidence type="ECO:0000256" key="3">
    <source>
        <dbReference type="ARBA" id="ARBA00022692"/>
    </source>
</evidence>
<sequence>MTGDKLNPVPRDGSKRPPLSSRRRWKLLISYAPDWIITIGATGLFYLLDGIHGFWRDFSLTDTSIQYNYTLHERVPNWALYLIALIAPLVIMPIINIISIRSWWDWHNSWLGLILSVGLTGTITNIVKITAGRPRPDLISRCQPGRNADNALIFGLADASICTQTDIKILRDGFRSFFSGHSSLSFAGLGFLFWYMSGKMHLFDLRGHAGKAWIAFVPLMGATLVAISRTMDYRHHPIDVFVGAVVGLVISHYSYRQYFPPLTHPLCHRPYSPRIPRESEEDGQLAGANAVPTSSTVGPSANTGSPGPDDTVQRNNQDVSDAWREGSRRGVAGMRNDEETVVRAR</sequence>
<dbReference type="InterPro" id="IPR043216">
    <property type="entry name" value="PAP-like"/>
</dbReference>
<reference evidence="10" key="2">
    <citation type="submission" date="2015-01" db="EMBL/GenBank/DDBJ databases">
        <title>Evolutionary Origins and Diversification of the Mycorrhizal Mutualists.</title>
        <authorList>
            <consortium name="DOE Joint Genome Institute"/>
            <consortium name="Mycorrhizal Genomics Consortium"/>
            <person name="Kohler A."/>
            <person name="Kuo A."/>
            <person name="Nagy L.G."/>
            <person name="Floudas D."/>
            <person name="Copeland A."/>
            <person name="Barry K.W."/>
            <person name="Cichocki N."/>
            <person name="Veneault-Fourrey C."/>
            <person name="LaButti K."/>
            <person name="Lindquist E.A."/>
            <person name="Lipzen A."/>
            <person name="Lundell T."/>
            <person name="Morin E."/>
            <person name="Murat C."/>
            <person name="Riley R."/>
            <person name="Ohm R."/>
            <person name="Sun H."/>
            <person name="Tunlid A."/>
            <person name="Henrissat B."/>
            <person name="Grigoriev I.V."/>
            <person name="Hibbett D.S."/>
            <person name="Martin F."/>
        </authorList>
    </citation>
    <scope>NUCLEOTIDE SEQUENCE [LARGE SCALE GENOMIC DNA]</scope>
    <source>
        <strain evidence="10">MUT 4182</strain>
    </source>
</reference>
<feature type="domain" description="Phosphatidic acid phosphatase type 2/haloperoxidase" evidence="8">
    <location>
        <begin position="111"/>
        <end position="255"/>
    </location>
</feature>
<dbReference type="GO" id="GO:0006644">
    <property type="term" value="P:phospholipid metabolic process"/>
    <property type="evidence" value="ECO:0007669"/>
    <property type="project" value="InterPro"/>
</dbReference>
<name>A0A0C3QL18_9AGAM</name>
<feature type="transmembrane region" description="Helical" evidence="7">
    <location>
        <begin position="28"/>
        <end position="48"/>
    </location>
</feature>
<dbReference type="Gene3D" id="1.20.144.10">
    <property type="entry name" value="Phosphatidic acid phosphatase type 2/haloperoxidase"/>
    <property type="match status" value="1"/>
</dbReference>
<dbReference type="GO" id="GO:0016020">
    <property type="term" value="C:membrane"/>
    <property type="evidence" value="ECO:0007669"/>
    <property type="project" value="UniProtKB-SubCell"/>
</dbReference>
<keyword evidence="4 7" id="KW-1133">Transmembrane helix</keyword>
<keyword evidence="3 7" id="KW-0812">Transmembrane</keyword>
<feature type="transmembrane region" description="Helical" evidence="7">
    <location>
        <begin position="78"/>
        <end position="104"/>
    </location>
</feature>
<dbReference type="OrthoDB" id="8907274at2759"/>
<feature type="region of interest" description="Disordered" evidence="6">
    <location>
        <begin position="273"/>
        <end position="345"/>
    </location>
</feature>
<evidence type="ECO:0000256" key="7">
    <source>
        <dbReference type="SAM" id="Phobius"/>
    </source>
</evidence>
<evidence type="ECO:0000256" key="4">
    <source>
        <dbReference type="ARBA" id="ARBA00022989"/>
    </source>
</evidence>
<gene>
    <name evidence="9" type="ORF">M407DRAFT_243150</name>
</gene>
<evidence type="ECO:0000256" key="6">
    <source>
        <dbReference type="SAM" id="MobiDB-lite"/>
    </source>
</evidence>
<evidence type="ECO:0000259" key="8">
    <source>
        <dbReference type="SMART" id="SM00014"/>
    </source>
</evidence>
<dbReference type="SMART" id="SM00014">
    <property type="entry name" value="acidPPc"/>
    <property type="match status" value="1"/>
</dbReference>
<feature type="transmembrane region" description="Helical" evidence="7">
    <location>
        <begin position="208"/>
        <end position="226"/>
    </location>
</feature>
<dbReference type="SUPFAM" id="SSF48317">
    <property type="entry name" value="Acid phosphatase/Vanadium-dependent haloperoxidase"/>
    <property type="match status" value="1"/>
</dbReference>
<dbReference type="STRING" id="1051891.A0A0C3QL18"/>